<dbReference type="InterPro" id="IPR000210">
    <property type="entry name" value="BTB/POZ_dom"/>
</dbReference>
<evidence type="ECO:0000256" key="1">
    <source>
        <dbReference type="ARBA" id="ARBA00022441"/>
    </source>
</evidence>
<evidence type="ECO:0000313" key="6">
    <source>
        <dbReference type="EMBL" id="KAJ5068862.1"/>
    </source>
</evidence>
<proteinExistence type="predicted"/>
<dbReference type="InterPro" id="IPR011333">
    <property type="entry name" value="SKP1/BTB/POZ_sf"/>
</dbReference>
<dbReference type="Gene3D" id="3.30.710.10">
    <property type="entry name" value="Potassium Channel Kv1.1, Chain A"/>
    <property type="match status" value="1"/>
</dbReference>
<dbReference type="Proteomes" id="UP001149090">
    <property type="component" value="Unassembled WGS sequence"/>
</dbReference>
<evidence type="ECO:0000256" key="2">
    <source>
        <dbReference type="ARBA" id="ARBA00022737"/>
    </source>
</evidence>
<dbReference type="CDD" id="cd14733">
    <property type="entry name" value="BACK"/>
    <property type="match status" value="1"/>
</dbReference>
<feature type="domain" description="BTB" evidence="4">
    <location>
        <begin position="38"/>
        <end position="106"/>
    </location>
</feature>
<name>A0A9Q0R694_ANAIG</name>
<dbReference type="Pfam" id="PF07534">
    <property type="entry name" value="TLD"/>
    <property type="match status" value="1"/>
</dbReference>
<gene>
    <name evidence="6" type="ORF">M0811_12168</name>
</gene>
<evidence type="ECO:0000259" key="4">
    <source>
        <dbReference type="PROSITE" id="PS50097"/>
    </source>
</evidence>
<keyword evidence="7" id="KW-1185">Reference proteome</keyword>
<evidence type="ECO:0000259" key="5">
    <source>
        <dbReference type="PROSITE" id="PS51886"/>
    </source>
</evidence>
<reference evidence="6" key="1">
    <citation type="submission" date="2022-10" db="EMBL/GenBank/DDBJ databases">
        <title>Novel sulphate-reducing endosymbionts in the free-living metamonad Anaeramoeba.</title>
        <authorList>
            <person name="Jerlstrom-Hultqvist J."/>
            <person name="Cepicka I."/>
            <person name="Gallot-Lavallee L."/>
            <person name="Salas-Leiva D."/>
            <person name="Curtis B.A."/>
            <person name="Zahonova K."/>
            <person name="Pipaliya S."/>
            <person name="Dacks J."/>
            <person name="Roger A.J."/>
        </authorList>
    </citation>
    <scope>NUCLEOTIDE SEQUENCE</scope>
    <source>
        <strain evidence="6">BMAN</strain>
    </source>
</reference>
<dbReference type="PANTHER" id="PTHR24412">
    <property type="entry name" value="KELCH PROTEIN"/>
    <property type="match status" value="1"/>
</dbReference>
<comment type="caution">
    <text evidence="6">The sequence shown here is derived from an EMBL/GenBank/DDBJ whole genome shotgun (WGS) entry which is preliminary data.</text>
</comment>
<evidence type="ECO:0000313" key="7">
    <source>
        <dbReference type="Proteomes" id="UP001149090"/>
    </source>
</evidence>
<keyword evidence="2" id="KW-0677">Repeat</keyword>
<feature type="coiled-coil region" evidence="3">
    <location>
        <begin position="274"/>
        <end position="322"/>
    </location>
</feature>
<keyword evidence="1" id="KW-0880">Kelch repeat</keyword>
<dbReference type="SMART" id="SM00225">
    <property type="entry name" value="BTB"/>
    <property type="match status" value="1"/>
</dbReference>
<dbReference type="OrthoDB" id="10250130at2759"/>
<dbReference type="SMART" id="SM00584">
    <property type="entry name" value="TLDc"/>
    <property type="match status" value="1"/>
</dbReference>
<sequence>MYNIQNHNDDDPMQIIEKQTKAILFKDYSNLLNGGAFKDFSIFVGEKESKFEFQVHKSILSSRSPFFSAYLKTQKQIQEIFLNQFNKKEMDSILRYIYFGDVTFSEQENLFELLEISTLFQLSFLKNIFENTISNSINQENYFEYFFHNRKLKLVDIEQKCLYLMDQNFAKIKGNPDFLKLTKDEILKLINLRKQNRQTFNLDFFDFLNKWIENQTDSLKGEKTNIKINKRKGLFHSFFSCFTKNDILKPDLEKFKDVDFFPKSFLLHLQEPRFEIEKKEKQTLKNQVNQRETEIQKKEKEIKDLKSEIEQKEHDNQDLRTENKKMKPVFDDYQKELESAKNLYPQYSDSEIIKDLNHIKRLRKWINNDEFFSKMKRGFSAKRDGFSCTNWHSAVDNKGKTLVIIKTKDNFIFGGFTEVGFTNNRSKWLADYGNEGYIIDPNAFIFSLRNDKNNRPPEKFPIKQGNQTTAIYYVANDGPTFGGGADIYLNSYLQPGGSNFGHTYSTPNGIEFGTNEAKNYLAGSLNQWQVEELETYFL</sequence>
<dbReference type="Pfam" id="PF00651">
    <property type="entry name" value="BTB"/>
    <property type="match status" value="1"/>
</dbReference>
<dbReference type="PROSITE" id="PS50097">
    <property type="entry name" value="BTB"/>
    <property type="match status" value="1"/>
</dbReference>
<organism evidence="6 7">
    <name type="scientific">Anaeramoeba ignava</name>
    <name type="common">Anaerobic marine amoeba</name>
    <dbReference type="NCBI Taxonomy" id="1746090"/>
    <lineage>
        <taxon>Eukaryota</taxon>
        <taxon>Metamonada</taxon>
        <taxon>Anaeramoebidae</taxon>
        <taxon>Anaeramoeba</taxon>
    </lineage>
</organism>
<dbReference type="AlphaFoldDB" id="A0A9Q0R694"/>
<feature type="domain" description="TLDc" evidence="5">
    <location>
        <begin position="352"/>
        <end position="538"/>
    </location>
</feature>
<dbReference type="EMBL" id="JAPDFW010000112">
    <property type="protein sequence ID" value="KAJ5068862.1"/>
    <property type="molecule type" value="Genomic_DNA"/>
</dbReference>
<accession>A0A9Q0R694</accession>
<dbReference type="PANTHER" id="PTHR24412:SF489">
    <property type="entry name" value="RING FINGER DOMAIN AND KELCH REPEAT-CONTAINING PROTEIN DDB_G0271372"/>
    <property type="match status" value="1"/>
</dbReference>
<keyword evidence="3" id="KW-0175">Coiled coil</keyword>
<evidence type="ECO:0000256" key="3">
    <source>
        <dbReference type="SAM" id="Coils"/>
    </source>
</evidence>
<protein>
    <submittedName>
        <fullName evidence="6">Pep-cterm sorting domain-containing protein</fullName>
    </submittedName>
</protein>
<dbReference type="InterPro" id="IPR006571">
    <property type="entry name" value="TLDc_dom"/>
</dbReference>
<dbReference type="SUPFAM" id="SSF54695">
    <property type="entry name" value="POZ domain"/>
    <property type="match status" value="1"/>
</dbReference>
<dbReference type="PROSITE" id="PS51886">
    <property type="entry name" value="TLDC"/>
    <property type="match status" value="1"/>
</dbReference>